<protein>
    <recommendedName>
        <fullName evidence="14">galacturonan 1,4-alpha-galacturonidase</fullName>
        <ecNumber evidence="14">3.2.1.67</ecNumber>
    </recommendedName>
</protein>
<keyword evidence="11" id="KW-0961">Cell wall biogenesis/degradation</keyword>
<keyword evidence="8" id="KW-0325">Glycoprotein</keyword>
<sequence length="545" mass="58601">MQISTILAAFVGTAPVLTAIYREGNTCTVTPQGAATIKRRSPAPEPAAAPGPQPEPVSDYISEQNIAHEQYPTDRTDAPTPTSVIYNEVYPRPEPGSDGARRYDRKAAAVSESIAAARQASALASVAAVKALASAKAKGFAGHGSRGPLNARDTDILESTEGTGERATFDAAAPDDTPQILAAFKQCGHDGRIVFSEGTYNIRQVMNTTDLRNCDIDILGTFVWSGDNIQYWLSHSYSVAYAGRSTAWLLGGTNVSMRGYGKALFNGNGQTWIDQNHGQSNQNGRPISLTIWHGTNIFIDGITWRMSQFWHTFVAHSQNVTMTNLDMDTHSSNSNSAVNTDGTDTWNSRDIVISNWTVKCGDDCISVKGNSTNVHVSNVVCYESGCACIGSIGSNSGQPDYVENVLFENITCHHSSNAAWIKTYPGTGHVRNVTFKDIVVDNVDQPIYVTPCIYSGNGCDSSRLTISDVTWKNVTGTSRYNVAVGIHCSSAAPCTGFHFEDIDIKSVAGGTSKVLCSNIKNQATSGLTCTETCPANWPQQLRGNR</sequence>
<dbReference type="AlphaFoldDB" id="A0A0F2LT87"/>
<dbReference type="GO" id="GO:0004650">
    <property type="term" value="F:polygalacturonase activity"/>
    <property type="evidence" value="ECO:0007669"/>
    <property type="project" value="InterPro"/>
</dbReference>
<evidence type="ECO:0000256" key="7">
    <source>
        <dbReference type="ARBA" id="ARBA00023157"/>
    </source>
</evidence>
<evidence type="ECO:0000313" key="19">
    <source>
        <dbReference type="EMBL" id="KJR80703.1"/>
    </source>
</evidence>
<evidence type="ECO:0000256" key="17">
    <source>
        <dbReference type="SAM" id="MobiDB-lite"/>
    </source>
</evidence>
<evidence type="ECO:0000256" key="4">
    <source>
        <dbReference type="ARBA" id="ARBA00022729"/>
    </source>
</evidence>
<evidence type="ECO:0000256" key="11">
    <source>
        <dbReference type="ARBA" id="ARBA00023316"/>
    </source>
</evidence>
<keyword evidence="6 16" id="KW-0378">Hydrolase</keyword>
<name>A0A0F2LT87_SPOSC</name>
<dbReference type="GO" id="GO:0005576">
    <property type="term" value="C:extracellular region"/>
    <property type="evidence" value="ECO:0007669"/>
    <property type="project" value="UniProtKB-SubCell"/>
</dbReference>
<keyword evidence="5" id="KW-0677">Repeat</keyword>
<proteinExistence type="inferred from homology"/>
<evidence type="ECO:0000256" key="3">
    <source>
        <dbReference type="ARBA" id="ARBA00022525"/>
    </source>
</evidence>
<dbReference type="GeneID" id="27667165"/>
<evidence type="ECO:0000256" key="10">
    <source>
        <dbReference type="ARBA" id="ARBA00023295"/>
    </source>
</evidence>
<dbReference type="Pfam" id="PF00295">
    <property type="entry name" value="Glyco_hydro_28"/>
    <property type="match status" value="1"/>
</dbReference>
<evidence type="ECO:0000256" key="6">
    <source>
        <dbReference type="ARBA" id="ARBA00022801"/>
    </source>
</evidence>
<dbReference type="Proteomes" id="UP000033710">
    <property type="component" value="Unassembled WGS sequence"/>
</dbReference>
<keyword evidence="12" id="KW-0624">Polysaccharide degradation</keyword>
<keyword evidence="3" id="KW-0964">Secreted</keyword>
<dbReference type="EC" id="3.2.1.67" evidence="14"/>
<feature type="compositionally biased region" description="Pro residues" evidence="17">
    <location>
        <begin position="43"/>
        <end position="55"/>
    </location>
</feature>
<keyword evidence="10 16" id="KW-0326">Glycosidase</keyword>
<dbReference type="KEGG" id="ssck:SPSK_05138"/>
<evidence type="ECO:0000256" key="13">
    <source>
        <dbReference type="ARBA" id="ARBA00037312"/>
    </source>
</evidence>
<keyword evidence="7" id="KW-1015">Disulfide bond</keyword>
<dbReference type="SUPFAM" id="SSF51126">
    <property type="entry name" value="Pectin lyase-like"/>
    <property type="match status" value="1"/>
</dbReference>
<evidence type="ECO:0000256" key="12">
    <source>
        <dbReference type="ARBA" id="ARBA00023326"/>
    </source>
</evidence>
<evidence type="ECO:0000256" key="15">
    <source>
        <dbReference type="ARBA" id="ARBA00048766"/>
    </source>
</evidence>
<dbReference type="GO" id="GO:0047911">
    <property type="term" value="F:galacturan 1,4-alpha-galacturonidase activity"/>
    <property type="evidence" value="ECO:0007669"/>
    <property type="project" value="UniProtKB-EC"/>
</dbReference>
<organism evidence="19 20">
    <name type="scientific">Sporothrix schenckii 1099-18</name>
    <dbReference type="NCBI Taxonomy" id="1397361"/>
    <lineage>
        <taxon>Eukaryota</taxon>
        <taxon>Fungi</taxon>
        <taxon>Dikarya</taxon>
        <taxon>Ascomycota</taxon>
        <taxon>Pezizomycotina</taxon>
        <taxon>Sordariomycetes</taxon>
        <taxon>Sordariomycetidae</taxon>
        <taxon>Ophiostomatales</taxon>
        <taxon>Ophiostomataceae</taxon>
        <taxon>Sporothrix</taxon>
    </lineage>
</organism>
<dbReference type="PANTHER" id="PTHR31736">
    <property type="match status" value="1"/>
</dbReference>
<dbReference type="InterPro" id="IPR006626">
    <property type="entry name" value="PbH1"/>
</dbReference>
<dbReference type="InterPro" id="IPR011050">
    <property type="entry name" value="Pectin_lyase_fold/virulence"/>
</dbReference>
<dbReference type="EMBL" id="AXCR01000012">
    <property type="protein sequence ID" value="KJR80703.1"/>
    <property type="molecule type" value="Genomic_DNA"/>
</dbReference>
<comment type="catalytic activity">
    <reaction evidence="15">
        <text>[(1-&gt;4)-alpha-D-galacturonosyl](n) + H2O = alpha-D-galacturonate + [(1-&gt;4)-alpha-D-galacturonosyl](n-1)</text>
        <dbReference type="Rhea" id="RHEA:14117"/>
        <dbReference type="Rhea" id="RHEA-COMP:14570"/>
        <dbReference type="Rhea" id="RHEA-COMP:14572"/>
        <dbReference type="ChEBI" id="CHEBI:15377"/>
        <dbReference type="ChEBI" id="CHEBI:58658"/>
        <dbReference type="ChEBI" id="CHEBI:140523"/>
        <dbReference type="EC" id="3.2.1.67"/>
    </reaction>
</comment>
<comment type="caution">
    <text evidence="19">The sequence shown here is derived from an EMBL/GenBank/DDBJ whole genome shotgun (WGS) entry which is preliminary data.</text>
</comment>
<gene>
    <name evidence="19" type="ORF">SPSK_05138</name>
</gene>
<evidence type="ECO:0000256" key="9">
    <source>
        <dbReference type="ARBA" id="ARBA00023277"/>
    </source>
</evidence>
<dbReference type="RefSeq" id="XP_016583379.1">
    <property type="nucleotide sequence ID" value="XM_016731888.1"/>
</dbReference>
<comment type="similarity">
    <text evidence="2 16">Belongs to the glycosyl hydrolase 28 family.</text>
</comment>
<dbReference type="PANTHER" id="PTHR31736:SF12">
    <property type="entry name" value="EXO-POLYGALACTURONASE, PUTATIVE-RELATED"/>
    <property type="match status" value="1"/>
</dbReference>
<feature type="region of interest" description="Disordered" evidence="17">
    <location>
        <begin position="33"/>
        <end position="101"/>
    </location>
</feature>
<feature type="chain" id="PRO_5002454711" description="galacturonan 1,4-alpha-galacturonidase" evidence="18">
    <location>
        <begin position="19"/>
        <end position="545"/>
    </location>
</feature>
<comment type="function">
    <text evidence="13">Specific in hydrolyzing the terminal glycosidic bond of polygalacturonic acid and oligogalacturonates.</text>
</comment>
<accession>A0A0F2LT87</accession>
<evidence type="ECO:0000256" key="18">
    <source>
        <dbReference type="SAM" id="SignalP"/>
    </source>
</evidence>
<dbReference type="Gene3D" id="2.160.20.10">
    <property type="entry name" value="Single-stranded right-handed beta-helix, Pectin lyase-like"/>
    <property type="match status" value="1"/>
</dbReference>
<comment type="subcellular location">
    <subcellularLocation>
        <location evidence="1">Secreted</location>
    </subcellularLocation>
</comment>
<dbReference type="InterPro" id="IPR012334">
    <property type="entry name" value="Pectin_lyas_fold"/>
</dbReference>
<keyword evidence="4 18" id="KW-0732">Signal</keyword>
<evidence type="ECO:0000256" key="5">
    <source>
        <dbReference type="ARBA" id="ARBA00022737"/>
    </source>
</evidence>
<keyword evidence="9" id="KW-0119">Carbohydrate metabolism</keyword>
<dbReference type="SMART" id="SM00710">
    <property type="entry name" value="PbH1"/>
    <property type="match status" value="5"/>
</dbReference>
<dbReference type="VEuPathDB" id="FungiDB:SPSK_05138"/>
<evidence type="ECO:0000256" key="8">
    <source>
        <dbReference type="ARBA" id="ARBA00023180"/>
    </source>
</evidence>
<evidence type="ECO:0000256" key="2">
    <source>
        <dbReference type="ARBA" id="ARBA00008834"/>
    </source>
</evidence>
<evidence type="ECO:0000256" key="16">
    <source>
        <dbReference type="RuleBase" id="RU361169"/>
    </source>
</evidence>
<dbReference type="OrthoDB" id="187139at2759"/>
<evidence type="ECO:0000313" key="20">
    <source>
        <dbReference type="Proteomes" id="UP000033710"/>
    </source>
</evidence>
<dbReference type="GO" id="GO:0045490">
    <property type="term" value="P:pectin catabolic process"/>
    <property type="evidence" value="ECO:0007669"/>
    <property type="project" value="UniProtKB-ARBA"/>
</dbReference>
<feature type="signal peptide" evidence="18">
    <location>
        <begin position="1"/>
        <end position="18"/>
    </location>
</feature>
<dbReference type="GO" id="GO:0071555">
    <property type="term" value="P:cell wall organization"/>
    <property type="evidence" value="ECO:0007669"/>
    <property type="project" value="UniProtKB-KW"/>
</dbReference>
<dbReference type="InterPro" id="IPR000743">
    <property type="entry name" value="Glyco_hydro_28"/>
</dbReference>
<evidence type="ECO:0000256" key="1">
    <source>
        <dbReference type="ARBA" id="ARBA00004613"/>
    </source>
</evidence>
<reference evidence="19 20" key="2">
    <citation type="journal article" date="2015" name="Eukaryot. Cell">
        <title>Asexual propagation of a virulent clone complex in a human and feline outbreak of sporotrichosis.</title>
        <authorList>
            <person name="Teixeira Mde M."/>
            <person name="Rodrigues A.M."/>
            <person name="Tsui C.K."/>
            <person name="de Almeida L.G."/>
            <person name="Van Diepeningen A.D."/>
            <person name="van den Ende B.G."/>
            <person name="Fernandes G.F."/>
            <person name="Kano R."/>
            <person name="Hamelin R.C."/>
            <person name="Lopes-Bezerra L.M."/>
            <person name="Vasconcelos A.T."/>
            <person name="de Hoog S."/>
            <person name="de Camargo Z.P."/>
            <person name="Felipe M.S."/>
        </authorList>
    </citation>
    <scope>NUCLEOTIDE SEQUENCE [LARGE SCALE GENOMIC DNA]</scope>
    <source>
        <strain evidence="19 20">1099-18</strain>
    </source>
</reference>
<reference evidence="19 20" key="1">
    <citation type="journal article" date="2014" name="BMC Genomics">
        <title>Comparative genomics of the major fungal agents of human and animal Sporotrichosis: Sporothrix schenckii and Sporothrix brasiliensis.</title>
        <authorList>
            <person name="Teixeira M.M."/>
            <person name="de Almeida L.G."/>
            <person name="Kubitschek-Barreira P."/>
            <person name="Alves F.L."/>
            <person name="Kioshima E.S."/>
            <person name="Abadio A.K."/>
            <person name="Fernandes L."/>
            <person name="Derengowski L.S."/>
            <person name="Ferreira K.S."/>
            <person name="Souza R.C."/>
            <person name="Ruiz J.C."/>
            <person name="de Andrade N.C."/>
            <person name="Paes H.C."/>
            <person name="Nicola A.M."/>
            <person name="Albuquerque P."/>
            <person name="Gerber A.L."/>
            <person name="Martins V.P."/>
            <person name="Peconick L.D."/>
            <person name="Neto A.V."/>
            <person name="Chaucanez C.B."/>
            <person name="Silva P.A."/>
            <person name="Cunha O.L."/>
            <person name="de Oliveira F.F."/>
            <person name="dos Santos T.C."/>
            <person name="Barros A.L."/>
            <person name="Soares M.A."/>
            <person name="de Oliveira L.M."/>
            <person name="Marini M.M."/>
            <person name="Villalobos-Duno H."/>
            <person name="Cunha M.M."/>
            <person name="de Hoog S."/>
            <person name="da Silveira J.F."/>
            <person name="Henrissat B."/>
            <person name="Nino-Vega G.A."/>
            <person name="Cisalpino P.S."/>
            <person name="Mora-Montes H.M."/>
            <person name="Almeida S.R."/>
            <person name="Stajich J.E."/>
            <person name="Lopes-Bezerra L.M."/>
            <person name="Vasconcelos A.T."/>
            <person name="Felipe M.S."/>
        </authorList>
    </citation>
    <scope>NUCLEOTIDE SEQUENCE [LARGE SCALE GENOMIC DNA]</scope>
    <source>
        <strain evidence="19 20">1099-18</strain>
    </source>
</reference>
<evidence type="ECO:0000256" key="14">
    <source>
        <dbReference type="ARBA" id="ARBA00038933"/>
    </source>
</evidence>